<evidence type="ECO:0000256" key="1">
    <source>
        <dbReference type="SAM" id="MobiDB-lite"/>
    </source>
</evidence>
<name>A0A1R2BGZ6_9CILI</name>
<comment type="caution">
    <text evidence="2">The sequence shown here is derived from an EMBL/GenBank/DDBJ whole genome shotgun (WGS) entry which is preliminary data.</text>
</comment>
<proteinExistence type="predicted"/>
<accession>A0A1R2BGZ6</accession>
<protein>
    <submittedName>
        <fullName evidence="2">Uncharacterized protein</fullName>
    </submittedName>
</protein>
<dbReference type="EMBL" id="MPUH01000657">
    <property type="protein sequence ID" value="OMJ76021.1"/>
    <property type="molecule type" value="Genomic_DNA"/>
</dbReference>
<feature type="compositionally biased region" description="Basic and acidic residues" evidence="1">
    <location>
        <begin position="188"/>
        <end position="198"/>
    </location>
</feature>
<gene>
    <name evidence="2" type="ORF">SteCoe_24739</name>
</gene>
<organism evidence="2 3">
    <name type="scientific">Stentor coeruleus</name>
    <dbReference type="NCBI Taxonomy" id="5963"/>
    <lineage>
        <taxon>Eukaryota</taxon>
        <taxon>Sar</taxon>
        <taxon>Alveolata</taxon>
        <taxon>Ciliophora</taxon>
        <taxon>Postciliodesmatophora</taxon>
        <taxon>Heterotrichea</taxon>
        <taxon>Heterotrichida</taxon>
        <taxon>Stentoridae</taxon>
        <taxon>Stentor</taxon>
    </lineage>
</organism>
<keyword evidence="3" id="KW-1185">Reference proteome</keyword>
<dbReference type="AlphaFoldDB" id="A0A1R2BGZ6"/>
<reference evidence="2 3" key="1">
    <citation type="submission" date="2016-11" db="EMBL/GenBank/DDBJ databases">
        <title>The macronuclear genome of Stentor coeruleus: a giant cell with tiny introns.</title>
        <authorList>
            <person name="Slabodnick M."/>
            <person name="Ruby J.G."/>
            <person name="Reiff S.B."/>
            <person name="Swart E.C."/>
            <person name="Gosai S."/>
            <person name="Prabakaran S."/>
            <person name="Witkowska E."/>
            <person name="Larue G.E."/>
            <person name="Fisher S."/>
            <person name="Freeman R.M."/>
            <person name="Gunawardena J."/>
            <person name="Chu W."/>
            <person name="Stover N.A."/>
            <person name="Gregory B.D."/>
            <person name="Nowacki M."/>
            <person name="Derisi J."/>
            <person name="Roy S.W."/>
            <person name="Marshall W.F."/>
            <person name="Sood P."/>
        </authorList>
    </citation>
    <scope>NUCLEOTIDE SEQUENCE [LARGE SCALE GENOMIC DNA]</scope>
    <source>
        <strain evidence="2">WM001</strain>
    </source>
</reference>
<evidence type="ECO:0000313" key="2">
    <source>
        <dbReference type="EMBL" id="OMJ76021.1"/>
    </source>
</evidence>
<dbReference type="Proteomes" id="UP000187209">
    <property type="component" value="Unassembled WGS sequence"/>
</dbReference>
<dbReference type="OrthoDB" id="326218at2759"/>
<evidence type="ECO:0000313" key="3">
    <source>
        <dbReference type="Proteomes" id="UP000187209"/>
    </source>
</evidence>
<feature type="region of interest" description="Disordered" evidence="1">
    <location>
        <begin position="171"/>
        <end position="198"/>
    </location>
</feature>
<feature type="region of interest" description="Disordered" evidence="1">
    <location>
        <begin position="86"/>
        <end position="127"/>
    </location>
</feature>
<sequence length="412" mass="47726">MSSEGEASKKPKPIVLPRARIFLNFTEKREVSYKDLYETFLKEHGIQESSGSSDESESEQYSYPAFMQRIIERLDKYGQLALREQIGIHKSDPKKKRKTSEEVEGINENTEEKLYNGPEESVSDSENSCELYYDLNDKFIDDSDLQQNGTNEESDFQKALNEGFYTMSNEEYNKSIPKTPKKQKKPKEKKETPKVEFQRKLDTDISHLSSEIKEKFEELKKLYENKRKEGNTAPFPKGSAPILEKIVVMTDNSSADFESLFNNISLCSGQPVENVKSQFEKIRKKINKHHAQSNYNKLLRQFKRKLANSDYKWNKDTHAEFLKILEALNRYVNVFNAALTSRGGKKNKLLMSYNDEEIKLTLELKKLSNTKLDCIILKEEVVDLNIGGGLNPRISDHFDDPDIHEEDFERIA</sequence>